<sequence>MARYGFVLSMGTYMCKNTVVCDHWMNIGRFYYYSMIGMPCRSIYSISTTLNFTSSINVHLRMVKQDLKNKICSSKEDFRLHKHGVTCFHMGSDCNGRNATHSRAHQTSGLCRWYSDDRGPPRRKLPSLMDFPEIVWPSVIKTLRNWILANLIIKPYFDQEFGLPDFIYGSKQAVEYVSGCLSRGDFAALENMVTQDALQEVKRNLSTFSMLQRQELALLKDDIYFSFPYQIGVMFSDDDKNQQRFVEITMCYHVLQGLKDLTQQGITPPLNMGMLPEYRDKIFICNYRFIREFTKGVEDQWTVNVINHFKPSDYVS</sequence>
<organism evidence="1 2">
    <name type="scientific">Periplaneta americana</name>
    <name type="common">American cockroach</name>
    <name type="synonym">Blatta americana</name>
    <dbReference type="NCBI Taxonomy" id="6978"/>
    <lineage>
        <taxon>Eukaryota</taxon>
        <taxon>Metazoa</taxon>
        <taxon>Ecdysozoa</taxon>
        <taxon>Arthropoda</taxon>
        <taxon>Hexapoda</taxon>
        <taxon>Insecta</taxon>
        <taxon>Pterygota</taxon>
        <taxon>Neoptera</taxon>
        <taxon>Polyneoptera</taxon>
        <taxon>Dictyoptera</taxon>
        <taxon>Blattodea</taxon>
        <taxon>Blattoidea</taxon>
        <taxon>Blattidae</taxon>
        <taxon>Blattinae</taxon>
        <taxon>Periplaneta</taxon>
    </lineage>
</organism>
<dbReference type="Proteomes" id="UP001148838">
    <property type="component" value="Unassembled WGS sequence"/>
</dbReference>
<dbReference type="PANTHER" id="PTHR13333:SF5">
    <property type="entry name" value="M-AAA PROTEASE-INTERACTING PROTEIN 1, MITOCHONDRIAL"/>
    <property type="match status" value="1"/>
</dbReference>
<keyword evidence="2" id="KW-1185">Reference proteome</keyword>
<gene>
    <name evidence="1" type="ORF">ANN_23103</name>
</gene>
<proteinExistence type="predicted"/>
<accession>A0ABQ8SLF3</accession>
<dbReference type="PANTHER" id="PTHR13333">
    <property type="entry name" value="M-AAA PROTEASE-INTERACTING PROTEIN 1, MITOCHONDRIAL"/>
    <property type="match status" value="1"/>
</dbReference>
<dbReference type="EMBL" id="JAJSOF020000025">
    <property type="protein sequence ID" value="KAJ4434541.1"/>
    <property type="molecule type" value="Genomic_DNA"/>
</dbReference>
<name>A0ABQ8SLF3_PERAM</name>
<evidence type="ECO:0000313" key="1">
    <source>
        <dbReference type="EMBL" id="KAJ4434541.1"/>
    </source>
</evidence>
<evidence type="ECO:0008006" key="3">
    <source>
        <dbReference type="Google" id="ProtNLM"/>
    </source>
</evidence>
<comment type="caution">
    <text evidence="1">The sequence shown here is derived from an EMBL/GenBank/DDBJ whole genome shotgun (WGS) entry which is preliminary data.</text>
</comment>
<reference evidence="1 2" key="1">
    <citation type="journal article" date="2022" name="Allergy">
        <title>Genome assembly and annotation of Periplaneta americana reveal a comprehensive cockroach allergen profile.</title>
        <authorList>
            <person name="Wang L."/>
            <person name="Xiong Q."/>
            <person name="Saelim N."/>
            <person name="Wang L."/>
            <person name="Nong W."/>
            <person name="Wan A.T."/>
            <person name="Shi M."/>
            <person name="Liu X."/>
            <person name="Cao Q."/>
            <person name="Hui J.H.L."/>
            <person name="Sookrung N."/>
            <person name="Leung T.F."/>
            <person name="Tungtrongchitr A."/>
            <person name="Tsui S.K.W."/>
        </authorList>
    </citation>
    <scope>NUCLEOTIDE SEQUENCE [LARGE SCALE GENOMIC DNA]</scope>
    <source>
        <strain evidence="1">PWHHKU_190912</strain>
    </source>
</reference>
<protein>
    <recommendedName>
        <fullName evidence="3">Juvenile hormone esterase binding protein</fullName>
    </recommendedName>
</protein>
<evidence type="ECO:0000313" key="2">
    <source>
        <dbReference type="Proteomes" id="UP001148838"/>
    </source>
</evidence>